<organism evidence="1 2">
    <name type="scientific">Agrocybe chaxingu</name>
    <dbReference type="NCBI Taxonomy" id="84603"/>
    <lineage>
        <taxon>Eukaryota</taxon>
        <taxon>Fungi</taxon>
        <taxon>Dikarya</taxon>
        <taxon>Basidiomycota</taxon>
        <taxon>Agaricomycotina</taxon>
        <taxon>Agaricomycetes</taxon>
        <taxon>Agaricomycetidae</taxon>
        <taxon>Agaricales</taxon>
        <taxon>Agaricineae</taxon>
        <taxon>Strophariaceae</taxon>
        <taxon>Agrocybe</taxon>
    </lineage>
</organism>
<keyword evidence="2" id="KW-1185">Reference proteome</keyword>
<evidence type="ECO:0000313" key="2">
    <source>
        <dbReference type="Proteomes" id="UP001148786"/>
    </source>
</evidence>
<dbReference type="EMBL" id="JANKHO010000140">
    <property type="protein sequence ID" value="KAJ3514524.1"/>
    <property type="molecule type" value="Genomic_DNA"/>
</dbReference>
<name>A0A9W8MYR7_9AGAR</name>
<accession>A0A9W8MYR7</accession>
<dbReference type="AlphaFoldDB" id="A0A9W8MYR7"/>
<dbReference type="Proteomes" id="UP001148786">
    <property type="component" value="Unassembled WGS sequence"/>
</dbReference>
<sequence length="92" mass="10015">MLGKNSSADELSLVFAVDNVDVGGASAPRQDIAPTPAYFNQSHNMNHINESDEWKKCLAAAWLVGCSGRWSGMAYIWADKVIFMLTPPVSTL</sequence>
<gene>
    <name evidence="1" type="ORF">NLJ89_g2323</name>
</gene>
<reference evidence="1" key="1">
    <citation type="submission" date="2022-07" db="EMBL/GenBank/DDBJ databases">
        <title>Genome Sequence of Agrocybe chaxingu.</title>
        <authorList>
            <person name="Buettner E."/>
        </authorList>
    </citation>
    <scope>NUCLEOTIDE SEQUENCE</scope>
    <source>
        <strain evidence="1">MP-N11</strain>
    </source>
</reference>
<evidence type="ECO:0000313" key="1">
    <source>
        <dbReference type="EMBL" id="KAJ3514524.1"/>
    </source>
</evidence>
<comment type="caution">
    <text evidence="1">The sequence shown here is derived from an EMBL/GenBank/DDBJ whole genome shotgun (WGS) entry which is preliminary data.</text>
</comment>
<protein>
    <submittedName>
        <fullName evidence="1">Uncharacterized protein</fullName>
    </submittedName>
</protein>
<proteinExistence type="predicted"/>